<sequence>MTGIFFNADNLKLALPLITLCVVYGFFKFIPLQIGVPLVVFLILGYKFRQSRITAERLAVVNSLEKEGTDNEKAYKMLMEEEERRVFNEKAKKKKKLAKKHNNKTPTLTMTNEESDDEDEEYDLAKISKKIK</sequence>
<evidence type="ECO:0000256" key="1">
    <source>
        <dbReference type="SAM" id="MobiDB-lite"/>
    </source>
</evidence>
<dbReference type="AlphaFoldDB" id="A0A9W7BZU0"/>
<keyword evidence="2" id="KW-1133">Transmembrane helix</keyword>
<evidence type="ECO:0000313" key="3">
    <source>
        <dbReference type="EMBL" id="GMH96682.1"/>
    </source>
</evidence>
<accession>A0A9W7BZU0</accession>
<feature type="transmembrane region" description="Helical" evidence="2">
    <location>
        <begin position="17"/>
        <end position="44"/>
    </location>
</feature>
<proteinExistence type="predicted"/>
<comment type="caution">
    <text evidence="3">The sequence shown here is derived from an EMBL/GenBank/DDBJ whole genome shotgun (WGS) entry which is preliminary data.</text>
</comment>
<evidence type="ECO:0000256" key="2">
    <source>
        <dbReference type="SAM" id="Phobius"/>
    </source>
</evidence>
<keyword evidence="4" id="KW-1185">Reference proteome</keyword>
<feature type="region of interest" description="Disordered" evidence="1">
    <location>
        <begin position="92"/>
        <end position="132"/>
    </location>
</feature>
<keyword evidence="2" id="KW-0812">Transmembrane</keyword>
<feature type="compositionally biased region" description="Basic residues" evidence="1">
    <location>
        <begin position="92"/>
        <end position="103"/>
    </location>
</feature>
<feature type="compositionally biased region" description="Acidic residues" evidence="1">
    <location>
        <begin position="113"/>
        <end position="122"/>
    </location>
</feature>
<evidence type="ECO:0000313" key="4">
    <source>
        <dbReference type="Proteomes" id="UP001165160"/>
    </source>
</evidence>
<gene>
    <name evidence="3" type="ORF">TrVE_jg6654</name>
</gene>
<name>A0A9W7BZU0_9STRA</name>
<reference evidence="4" key="1">
    <citation type="journal article" date="2023" name="Commun. Biol.">
        <title>Genome analysis of Parmales, the sister group of diatoms, reveals the evolutionary specialization of diatoms from phago-mixotrophs to photoautotrophs.</title>
        <authorList>
            <person name="Ban H."/>
            <person name="Sato S."/>
            <person name="Yoshikawa S."/>
            <person name="Yamada K."/>
            <person name="Nakamura Y."/>
            <person name="Ichinomiya M."/>
            <person name="Sato N."/>
            <person name="Blanc-Mathieu R."/>
            <person name="Endo H."/>
            <person name="Kuwata A."/>
            <person name="Ogata H."/>
        </authorList>
    </citation>
    <scope>NUCLEOTIDE SEQUENCE [LARGE SCALE GENOMIC DNA]</scope>
    <source>
        <strain evidence="4">NIES 3699</strain>
    </source>
</reference>
<organism evidence="3 4">
    <name type="scientific">Triparma verrucosa</name>
    <dbReference type="NCBI Taxonomy" id="1606542"/>
    <lineage>
        <taxon>Eukaryota</taxon>
        <taxon>Sar</taxon>
        <taxon>Stramenopiles</taxon>
        <taxon>Ochrophyta</taxon>
        <taxon>Bolidophyceae</taxon>
        <taxon>Parmales</taxon>
        <taxon>Triparmaceae</taxon>
        <taxon>Triparma</taxon>
    </lineage>
</organism>
<dbReference type="EMBL" id="BRXX01000187">
    <property type="protein sequence ID" value="GMH96682.1"/>
    <property type="molecule type" value="Genomic_DNA"/>
</dbReference>
<dbReference type="Proteomes" id="UP001165160">
    <property type="component" value="Unassembled WGS sequence"/>
</dbReference>
<protein>
    <submittedName>
        <fullName evidence="3">Uncharacterized protein</fullName>
    </submittedName>
</protein>
<keyword evidence="2" id="KW-0472">Membrane</keyword>